<evidence type="ECO:0000259" key="1">
    <source>
        <dbReference type="SMART" id="SM00225"/>
    </source>
</evidence>
<name>A0A401T3T8_CHIPU</name>
<dbReference type="InterPro" id="IPR000210">
    <property type="entry name" value="BTB/POZ_dom"/>
</dbReference>
<dbReference type="AlphaFoldDB" id="A0A401T3T8"/>
<dbReference type="PANTHER" id="PTHR14499">
    <property type="entry name" value="POTASSIUM CHANNEL TETRAMERIZATION DOMAIN-CONTAINING"/>
    <property type="match status" value="1"/>
</dbReference>
<dbReference type="PANTHER" id="PTHR14499:SF5">
    <property type="entry name" value="POTASSIUM CHANNEL REGULATORY PROTEIN"/>
    <property type="match status" value="1"/>
</dbReference>
<dbReference type="Pfam" id="PF02214">
    <property type="entry name" value="BTB_2"/>
    <property type="match status" value="1"/>
</dbReference>
<dbReference type="GO" id="GO:0051260">
    <property type="term" value="P:protein homooligomerization"/>
    <property type="evidence" value="ECO:0007669"/>
    <property type="project" value="InterPro"/>
</dbReference>
<sequence>MSKGEVVFLSVGGMKFTTFAATLKRYQDSKLARVLEGGDPDFRVVNGHLFVDRDGSLFRYILDFLRTRQLILPPGFSDHDRLVREADFYDLPSLIDLINQDRLKQRLEILEVRFSLQEAYSYFRVFCSCNSTIETLAGRITVSAEQPSQNWNPSFSAHRSLVSIPLQRPSHHDLVFQCGTDYSAGDEFSTRYVSIQPDQRKLINGSNVLGLLVDTLLREGFRLVSTRTVSPKEKIECYTFERTRRTELLNMSVEQGANRNVTQFKAEKSQSKRK</sequence>
<dbReference type="SMART" id="SM00225">
    <property type="entry name" value="BTB"/>
    <property type="match status" value="1"/>
</dbReference>
<evidence type="ECO:0000313" key="3">
    <source>
        <dbReference type="Proteomes" id="UP000287033"/>
    </source>
</evidence>
<dbReference type="GO" id="GO:0005783">
    <property type="term" value="C:endoplasmic reticulum"/>
    <property type="evidence" value="ECO:0007669"/>
    <property type="project" value="TreeGrafter"/>
</dbReference>
<dbReference type="InterPro" id="IPR011333">
    <property type="entry name" value="SKP1/BTB/POZ_sf"/>
</dbReference>
<dbReference type="STRING" id="137246.A0A401T3T8"/>
<accession>A0A401T3T8</accession>
<dbReference type="OMA" id="SYIMDFL"/>
<protein>
    <recommendedName>
        <fullName evidence="1">BTB domain-containing protein</fullName>
    </recommendedName>
</protein>
<reference evidence="2 3" key="1">
    <citation type="journal article" date="2018" name="Nat. Ecol. Evol.">
        <title>Shark genomes provide insights into elasmobranch evolution and the origin of vertebrates.</title>
        <authorList>
            <person name="Hara Y"/>
            <person name="Yamaguchi K"/>
            <person name="Onimaru K"/>
            <person name="Kadota M"/>
            <person name="Koyanagi M"/>
            <person name="Keeley SD"/>
            <person name="Tatsumi K"/>
            <person name="Tanaka K"/>
            <person name="Motone F"/>
            <person name="Kageyama Y"/>
            <person name="Nozu R"/>
            <person name="Adachi N"/>
            <person name="Nishimura O"/>
            <person name="Nakagawa R"/>
            <person name="Tanegashima C"/>
            <person name="Kiyatake I"/>
            <person name="Matsumoto R"/>
            <person name="Murakumo K"/>
            <person name="Nishida K"/>
            <person name="Terakita A"/>
            <person name="Kuratani S"/>
            <person name="Sato K"/>
            <person name="Hyodo S Kuraku.S."/>
        </authorList>
    </citation>
    <scope>NUCLEOTIDE SEQUENCE [LARGE SCALE GENOMIC DNA]</scope>
</reference>
<dbReference type="EMBL" id="BEZZ01000981">
    <property type="protein sequence ID" value="GCC37336.1"/>
    <property type="molecule type" value="Genomic_DNA"/>
</dbReference>
<dbReference type="OrthoDB" id="10025005at2759"/>
<organism evidence="2 3">
    <name type="scientific">Chiloscyllium punctatum</name>
    <name type="common">Brownbanded bambooshark</name>
    <name type="synonym">Hemiscyllium punctatum</name>
    <dbReference type="NCBI Taxonomy" id="137246"/>
    <lineage>
        <taxon>Eukaryota</taxon>
        <taxon>Metazoa</taxon>
        <taxon>Chordata</taxon>
        <taxon>Craniata</taxon>
        <taxon>Vertebrata</taxon>
        <taxon>Chondrichthyes</taxon>
        <taxon>Elasmobranchii</taxon>
        <taxon>Galeomorphii</taxon>
        <taxon>Galeoidea</taxon>
        <taxon>Orectolobiformes</taxon>
        <taxon>Hemiscylliidae</taxon>
        <taxon>Chiloscyllium</taxon>
    </lineage>
</organism>
<comment type="caution">
    <text evidence="2">The sequence shown here is derived from an EMBL/GenBank/DDBJ whole genome shotgun (WGS) entry which is preliminary data.</text>
</comment>
<proteinExistence type="predicted"/>
<keyword evidence="3" id="KW-1185">Reference proteome</keyword>
<evidence type="ECO:0000313" key="2">
    <source>
        <dbReference type="EMBL" id="GCC37336.1"/>
    </source>
</evidence>
<dbReference type="Proteomes" id="UP000287033">
    <property type="component" value="Unassembled WGS sequence"/>
</dbReference>
<dbReference type="SUPFAM" id="SSF54695">
    <property type="entry name" value="POZ domain"/>
    <property type="match status" value="1"/>
</dbReference>
<dbReference type="InterPro" id="IPR003131">
    <property type="entry name" value="T1-type_BTB"/>
</dbReference>
<gene>
    <name evidence="2" type="ORF">chiPu_0015840</name>
</gene>
<feature type="domain" description="BTB" evidence="1">
    <location>
        <begin position="5"/>
        <end position="106"/>
    </location>
</feature>
<dbReference type="Gene3D" id="3.30.710.10">
    <property type="entry name" value="Potassium Channel Kv1.1, Chain A"/>
    <property type="match status" value="1"/>
</dbReference>